<dbReference type="PRINTS" id="PR00413">
    <property type="entry name" value="HADHALOGNASE"/>
</dbReference>
<dbReference type="SUPFAM" id="SSF56784">
    <property type="entry name" value="HAD-like"/>
    <property type="match status" value="1"/>
</dbReference>
<dbReference type="NCBIfam" id="TIGR01509">
    <property type="entry name" value="HAD-SF-IA-v3"/>
    <property type="match status" value="1"/>
</dbReference>
<dbReference type="InterPro" id="IPR000073">
    <property type="entry name" value="AB_hydrolase_1"/>
</dbReference>
<dbReference type="CDD" id="cd02603">
    <property type="entry name" value="HAD_sEH-N_like"/>
    <property type="match status" value="1"/>
</dbReference>
<proteinExistence type="predicted"/>
<dbReference type="InterPro" id="IPR036412">
    <property type="entry name" value="HAD-like_sf"/>
</dbReference>
<reference evidence="2" key="1">
    <citation type="submission" date="2025-08" db="UniProtKB">
        <authorList>
            <consortium name="Ensembl"/>
        </authorList>
    </citation>
    <scope>IDENTIFICATION</scope>
</reference>
<protein>
    <submittedName>
        <fullName evidence="2">Epoxide hydrolase 2, cytoplasmic</fullName>
    </submittedName>
</protein>
<dbReference type="Pfam" id="PF00702">
    <property type="entry name" value="Hydrolase"/>
    <property type="match status" value="1"/>
</dbReference>
<organism evidence="2 3">
    <name type="scientific">Neolamprologus brichardi</name>
    <name type="common">Fairy cichlid</name>
    <name type="synonym">Lamprologus brichardi</name>
    <dbReference type="NCBI Taxonomy" id="32507"/>
    <lineage>
        <taxon>Eukaryota</taxon>
        <taxon>Metazoa</taxon>
        <taxon>Chordata</taxon>
        <taxon>Craniata</taxon>
        <taxon>Vertebrata</taxon>
        <taxon>Euteleostomi</taxon>
        <taxon>Actinopterygii</taxon>
        <taxon>Neopterygii</taxon>
        <taxon>Teleostei</taxon>
        <taxon>Neoteleostei</taxon>
        <taxon>Acanthomorphata</taxon>
        <taxon>Ovalentaria</taxon>
        <taxon>Cichlomorphae</taxon>
        <taxon>Cichliformes</taxon>
        <taxon>Cichlidae</taxon>
        <taxon>African cichlids</taxon>
        <taxon>Pseudocrenilabrinae</taxon>
        <taxon>Lamprologini</taxon>
        <taxon>Neolamprologus</taxon>
    </lineage>
</organism>
<dbReference type="InterPro" id="IPR006439">
    <property type="entry name" value="HAD-SF_hydro_IA"/>
</dbReference>
<accession>A0A3Q4HXU3</accession>
<reference evidence="2" key="2">
    <citation type="submission" date="2025-09" db="UniProtKB">
        <authorList>
            <consortium name="Ensembl"/>
        </authorList>
    </citation>
    <scope>IDENTIFICATION</scope>
</reference>
<evidence type="ECO:0000259" key="1">
    <source>
        <dbReference type="Pfam" id="PF00561"/>
    </source>
</evidence>
<dbReference type="Ensembl" id="ENSNBRT00000027769.1">
    <property type="protein sequence ID" value="ENSNBRP00000027061.1"/>
    <property type="gene ID" value="ENSNBRG00000020540.1"/>
</dbReference>
<dbReference type="InterPro" id="IPR029058">
    <property type="entry name" value="AB_hydrolase_fold"/>
</dbReference>
<dbReference type="Gene3D" id="3.40.50.1820">
    <property type="entry name" value="alpha/beta hydrolase"/>
    <property type="match status" value="1"/>
</dbReference>
<name>A0A3Q4HXU3_NEOBR</name>
<dbReference type="Bgee" id="ENSNBRG00000020540">
    <property type="expression patterns" value="Expressed in liver and 8 other cell types or tissues"/>
</dbReference>
<dbReference type="PANTHER" id="PTHR43329">
    <property type="entry name" value="EPOXIDE HYDROLASE"/>
    <property type="match status" value="1"/>
</dbReference>
<dbReference type="SUPFAM" id="SSF53474">
    <property type="entry name" value="alpha/beta-Hydrolases"/>
    <property type="match status" value="1"/>
</dbReference>
<feature type="domain" description="AB hydrolase-1" evidence="1">
    <location>
        <begin position="217"/>
        <end position="396"/>
    </location>
</feature>
<evidence type="ECO:0000313" key="3">
    <source>
        <dbReference type="Proteomes" id="UP000261580"/>
    </source>
</evidence>
<dbReference type="STRING" id="32507.ENSNBRP00000027061"/>
<dbReference type="Gene3D" id="1.10.150.240">
    <property type="entry name" value="Putative phosphatase, domain 2"/>
    <property type="match status" value="1"/>
</dbReference>
<dbReference type="Gene3D" id="3.40.50.1000">
    <property type="entry name" value="HAD superfamily/HAD-like"/>
    <property type="match status" value="1"/>
</dbReference>
<dbReference type="AlphaFoldDB" id="A0A3Q4HXU3"/>
<dbReference type="OMA" id="ANTWIND"/>
<keyword evidence="3" id="KW-1185">Reference proteome</keyword>
<dbReference type="Proteomes" id="UP000261580">
    <property type="component" value="Unassembled WGS sequence"/>
</dbReference>
<dbReference type="Pfam" id="PF00561">
    <property type="entry name" value="Abhydrolase_1"/>
    <property type="match status" value="1"/>
</dbReference>
<dbReference type="InterPro" id="IPR023214">
    <property type="entry name" value="HAD_sf"/>
</dbReference>
<dbReference type="GeneTree" id="ENSGT00940000158614"/>
<dbReference type="GO" id="GO:0004301">
    <property type="term" value="F:epoxide hydrolase activity"/>
    <property type="evidence" value="ECO:0007669"/>
    <property type="project" value="UniProtKB-ARBA"/>
</dbReference>
<dbReference type="InterPro" id="IPR023198">
    <property type="entry name" value="PGP-like_dom2"/>
</dbReference>
<sequence>FLPDHQEKIAPPGICVSMRSEMFCALFLRGFLSSVESKDDGALRQAERGAMTLTQMIPALEAECVEEARDRSVTLPSDWSVKGLLDKLTEAMMDVQAAVLKTAAGLRRSGLLTAVLANHWVDDRAAGDGTGRLLSLLGGHFDLVLQSCHLGHRVPEPAMFSSALQRLGVTPKQALWLDADVEGVKAAEGAGMKAVLVENLDAALEKLSEFTGFQVCIPALAAAGFRVLALDMKGYGESTAPPDIEEYSHEELCKSIPQVTLVGHDWGGSLVWAMARFYPERIRAVASLNTPMFTLNPLVPAFERLKAIPIFDYQVYFQTPGVAEAELEKDLERTFKIFFSSSSEAVSHAVCVRFITGGLFVGLPEQIPRSSMLTEADLQYYVSQYKERGFRLQIFQLPVDCVSVCRIKLTSKIVLVSTGKD</sequence>
<evidence type="ECO:0000313" key="2">
    <source>
        <dbReference type="Ensembl" id="ENSNBRP00000027061.1"/>
    </source>
</evidence>